<organism evidence="2 3">
    <name type="scientific">Pteropus alecto</name>
    <name type="common">Black flying fox</name>
    <dbReference type="NCBI Taxonomy" id="9402"/>
    <lineage>
        <taxon>Eukaryota</taxon>
        <taxon>Metazoa</taxon>
        <taxon>Chordata</taxon>
        <taxon>Craniata</taxon>
        <taxon>Vertebrata</taxon>
        <taxon>Euteleostomi</taxon>
        <taxon>Mammalia</taxon>
        <taxon>Eutheria</taxon>
        <taxon>Laurasiatheria</taxon>
        <taxon>Chiroptera</taxon>
        <taxon>Yinpterochiroptera</taxon>
        <taxon>Pteropodoidea</taxon>
        <taxon>Pteropodidae</taxon>
        <taxon>Pteropodinae</taxon>
        <taxon>Pteropus</taxon>
    </lineage>
</organism>
<proteinExistence type="predicted"/>
<feature type="region of interest" description="Disordered" evidence="1">
    <location>
        <begin position="1"/>
        <end position="55"/>
    </location>
</feature>
<evidence type="ECO:0000313" key="3">
    <source>
        <dbReference type="Proteomes" id="UP000010552"/>
    </source>
</evidence>
<dbReference type="EMBL" id="KB030886">
    <property type="protein sequence ID" value="ELK08651.1"/>
    <property type="molecule type" value="Genomic_DNA"/>
</dbReference>
<accession>L5KCX7</accession>
<evidence type="ECO:0000256" key="1">
    <source>
        <dbReference type="SAM" id="MobiDB-lite"/>
    </source>
</evidence>
<protein>
    <submittedName>
        <fullName evidence="2">Uncharacterized protein</fullName>
    </submittedName>
</protein>
<keyword evidence="3" id="KW-1185">Reference proteome</keyword>
<evidence type="ECO:0000313" key="2">
    <source>
        <dbReference type="EMBL" id="ELK08651.1"/>
    </source>
</evidence>
<gene>
    <name evidence="2" type="ORF">PAL_GLEAN10021486</name>
</gene>
<feature type="compositionally biased region" description="Gly residues" evidence="1">
    <location>
        <begin position="1"/>
        <end position="16"/>
    </location>
</feature>
<sequence>MGLGGGGRGGDSGSGAGFLLSSHERSPRVPVALDEARRPTRKTRVAAPLSRFPGAGGCSFALLPLLEDGKDAGGLLSADSRTDPAPPHGGQGAAALPVHLQRETRSDPPSDGPPGNKDGEAVLIVVIALSLDNFLVILRI</sequence>
<dbReference type="Proteomes" id="UP000010552">
    <property type="component" value="Unassembled WGS sequence"/>
</dbReference>
<dbReference type="AlphaFoldDB" id="L5KCX7"/>
<name>L5KCX7_PTEAL</name>
<reference evidence="3" key="1">
    <citation type="journal article" date="2013" name="Science">
        <title>Comparative analysis of bat genomes provides insight into the evolution of flight and immunity.</title>
        <authorList>
            <person name="Zhang G."/>
            <person name="Cowled C."/>
            <person name="Shi Z."/>
            <person name="Huang Z."/>
            <person name="Bishop-Lilly K.A."/>
            <person name="Fang X."/>
            <person name="Wynne J.W."/>
            <person name="Xiong Z."/>
            <person name="Baker M.L."/>
            <person name="Zhao W."/>
            <person name="Tachedjian M."/>
            <person name="Zhu Y."/>
            <person name="Zhou P."/>
            <person name="Jiang X."/>
            <person name="Ng J."/>
            <person name="Yang L."/>
            <person name="Wu L."/>
            <person name="Xiao J."/>
            <person name="Feng Y."/>
            <person name="Chen Y."/>
            <person name="Sun X."/>
            <person name="Zhang Y."/>
            <person name="Marsh G.A."/>
            <person name="Crameri G."/>
            <person name="Broder C.C."/>
            <person name="Frey K.G."/>
            <person name="Wang L.F."/>
            <person name="Wang J."/>
        </authorList>
    </citation>
    <scope>NUCLEOTIDE SEQUENCE [LARGE SCALE GENOMIC DNA]</scope>
</reference>
<dbReference type="InParanoid" id="L5KCX7"/>
<feature type="region of interest" description="Disordered" evidence="1">
    <location>
        <begin position="73"/>
        <end position="118"/>
    </location>
</feature>